<name>A0A382R384_9ZZZZ</name>
<sequence length="52" mass="6228">ELFLNKKIQFTDIPILIESVLKSHKEETDLNINNIYRIYQNTINNTYDMARV</sequence>
<feature type="non-terminal residue" evidence="1">
    <location>
        <position position="1"/>
    </location>
</feature>
<dbReference type="EMBL" id="UINC01118134">
    <property type="protein sequence ID" value="SVC91051.1"/>
    <property type="molecule type" value="Genomic_DNA"/>
</dbReference>
<evidence type="ECO:0008006" key="2">
    <source>
        <dbReference type="Google" id="ProtNLM"/>
    </source>
</evidence>
<proteinExistence type="predicted"/>
<gene>
    <name evidence="1" type="ORF">METZ01_LOCUS343905</name>
</gene>
<dbReference type="Gene3D" id="1.10.1740.10">
    <property type="match status" value="1"/>
</dbReference>
<accession>A0A382R384</accession>
<reference evidence="1" key="1">
    <citation type="submission" date="2018-05" db="EMBL/GenBank/DDBJ databases">
        <authorList>
            <person name="Lanie J.A."/>
            <person name="Ng W.-L."/>
            <person name="Kazmierczak K.M."/>
            <person name="Andrzejewski T.M."/>
            <person name="Davidsen T.M."/>
            <person name="Wayne K.J."/>
            <person name="Tettelin H."/>
            <person name="Glass J.I."/>
            <person name="Rusch D."/>
            <person name="Podicherti R."/>
            <person name="Tsui H.-C.T."/>
            <person name="Winkler M.E."/>
        </authorList>
    </citation>
    <scope>NUCLEOTIDE SEQUENCE</scope>
</reference>
<dbReference type="InterPro" id="IPR036169">
    <property type="entry name" value="DXPR_C_sf"/>
</dbReference>
<protein>
    <recommendedName>
        <fullName evidence="2">DXP reductoisomerase C-terminal domain-containing protein</fullName>
    </recommendedName>
</protein>
<evidence type="ECO:0000313" key="1">
    <source>
        <dbReference type="EMBL" id="SVC91051.1"/>
    </source>
</evidence>
<dbReference type="SUPFAM" id="SSF69055">
    <property type="entry name" value="1-deoxy-D-xylulose-5-phosphate reductoisomerase, C-terminal domain"/>
    <property type="match status" value="1"/>
</dbReference>
<organism evidence="1">
    <name type="scientific">marine metagenome</name>
    <dbReference type="NCBI Taxonomy" id="408172"/>
    <lineage>
        <taxon>unclassified sequences</taxon>
        <taxon>metagenomes</taxon>
        <taxon>ecological metagenomes</taxon>
    </lineage>
</organism>
<dbReference type="AlphaFoldDB" id="A0A382R384"/>